<dbReference type="AlphaFoldDB" id="A0AAV4UE98"/>
<evidence type="ECO:0000256" key="5">
    <source>
        <dbReference type="ARBA" id="ARBA00023242"/>
    </source>
</evidence>
<evidence type="ECO:0000256" key="6">
    <source>
        <dbReference type="PROSITE-ProRule" id="PRU00042"/>
    </source>
</evidence>
<dbReference type="GO" id="GO:0008270">
    <property type="term" value="F:zinc ion binding"/>
    <property type="evidence" value="ECO:0007669"/>
    <property type="project" value="UniProtKB-KW"/>
</dbReference>
<organism evidence="10 11">
    <name type="scientific">Caerostris extrusa</name>
    <name type="common">Bark spider</name>
    <name type="synonym">Caerostris bankana</name>
    <dbReference type="NCBI Taxonomy" id="172846"/>
    <lineage>
        <taxon>Eukaryota</taxon>
        <taxon>Metazoa</taxon>
        <taxon>Ecdysozoa</taxon>
        <taxon>Arthropoda</taxon>
        <taxon>Chelicerata</taxon>
        <taxon>Arachnida</taxon>
        <taxon>Araneae</taxon>
        <taxon>Araneomorphae</taxon>
        <taxon>Entelegynae</taxon>
        <taxon>Araneoidea</taxon>
        <taxon>Araneidae</taxon>
        <taxon>Caerostris</taxon>
    </lineage>
</organism>
<evidence type="ECO:0000256" key="2">
    <source>
        <dbReference type="ARBA" id="ARBA00022723"/>
    </source>
</evidence>
<dbReference type="InterPro" id="IPR013087">
    <property type="entry name" value="Znf_C2H2_type"/>
</dbReference>
<dbReference type="EMBL" id="BPLR01012732">
    <property type="protein sequence ID" value="GIY56114.1"/>
    <property type="molecule type" value="Genomic_DNA"/>
</dbReference>
<keyword evidence="4" id="KW-0862">Zinc</keyword>
<dbReference type="PANTHER" id="PTHR45762:SF3">
    <property type="entry name" value="ZINC-FINGER PROTEIN AT 72D, ISOFORM B"/>
    <property type="match status" value="1"/>
</dbReference>
<comment type="subcellular location">
    <subcellularLocation>
        <location evidence="1">Nucleus</location>
    </subcellularLocation>
</comment>
<keyword evidence="5" id="KW-0539">Nucleus</keyword>
<dbReference type="PROSITE" id="PS50157">
    <property type="entry name" value="ZINC_FINGER_C2H2_2"/>
    <property type="match status" value="1"/>
</dbReference>
<evidence type="ECO:0008006" key="12">
    <source>
        <dbReference type="Google" id="ProtNLM"/>
    </source>
</evidence>
<dbReference type="PANTHER" id="PTHR45762">
    <property type="entry name" value="ZINC FINGER RNA-BINDING PROTEIN"/>
    <property type="match status" value="1"/>
</dbReference>
<feature type="region of interest" description="Disordered" evidence="7">
    <location>
        <begin position="116"/>
        <end position="167"/>
    </location>
</feature>
<evidence type="ECO:0000256" key="4">
    <source>
        <dbReference type="ARBA" id="ARBA00022833"/>
    </source>
</evidence>
<dbReference type="SUPFAM" id="SSF57667">
    <property type="entry name" value="beta-beta-alpha zinc fingers"/>
    <property type="match status" value="7"/>
</dbReference>
<dbReference type="InterPro" id="IPR036236">
    <property type="entry name" value="Znf_C2H2_sf"/>
</dbReference>
<feature type="domain" description="Matrin-type" evidence="9">
    <location>
        <begin position="272"/>
        <end position="302"/>
    </location>
</feature>
<dbReference type="PROSITE" id="PS00028">
    <property type="entry name" value="ZINC_FINGER_C2H2_1"/>
    <property type="match status" value="5"/>
</dbReference>
<accession>A0AAV4UE98</accession>
<gene>
    <name evidence="10" type="ORF">CEXT_124581</name>
</gene>
<evidence type="ECO:0000313" key="10">
    <source>
        <dbReference type="EMBL" id="GIY56114.1"/>
    </source>
</evidence>
<dbReference type="GO" id="GO:0003725">
    <property type="term" value="F:double-stranded RNA binding"/>
    <property type="evidence" value="ECO:0007669"/>
    <property type="project" value="TreeGrafter"/>
</dbReference>
<dbReference type="SMART" id="SM00451">
    <property type="entry name" value="ZnF_U1"/>
    <property type="match status" value="7"/>
</dbReference>
<protein>
    <recommendedName>
        <fullName evidence="12">Zinc finger protein 346</fullName>
    </recommendedName>
</protein>
<dbReference type="Proteomes" id="UP001054945">
    <property type="component" value="Unassembled WGS sequence"/>
</dbReference>
<dbReference type="Pfam" id="PF12874">
    <property type="entry name" value="zf-met"/>
    <property type="match status" value="5"/>
</dbReference>
<keyword evidence="2" id="KW-0479">Metal-binding</keyword>
<dbReference type="GO" id="GO:0071011">
    <property type="term" value="C:precatalytic spliceosome"/>
    <property type="evidence" value="ECO:0007669"/>
    <property type="project" value="TreeGrafter"/>
</dbReference>
<evidence type="ECO:0000256" key="3">
    <source>
        <dbReference type="ARBA" id="ARBA00022771"/>
    </source>
</evidence>
<dbReference type="GO" id="GO:0003727">
    <property type="term" value="F:single-stranded RNA binding"/>
    <property type="evidence" value="ECO:0007669"/>
    <property type="project" value="TreeGrafter"/>
</dbReference>
<evidence type="ECO:0000313" key="11">
    <source>
        <dbReference type="Proteomes" id="UP001054945"/>
    </source>
</evidence>
<feature type="domain" description="C2H2-type" evidence="8">
    <location>
        <begin position="448"/>
        <end position="477"/>
    </location>
</feature>
<evidence type="ECO:0000256" key="7">
    <source>
        <dbReference type="SAM" id="MobiDB-lite"/>
    </source>
</evidence>
<evidence type="ECO:0000256" key="1">
    <source>
        <dbReference type="ARBA" id="ARBA00004123"/>
    </source>
</evidence>
<comment type="caution">
    <text evidence="10">The sequence shown here is derived from an EMBL/GenBank/DDBJ whole genome shotgun (WGS) entry which is preliminary data.</text>
</comment>
<dbReference type="SMART" id="SM00355">
    <property type="entry name" value="ZnF_C2H2"/>
    <property type="match status" value="7"/>
</dbReference>
<dbReference type="InterPro" id="IPR000690">
    <property type="entry name" value="Matrin/U1-C_Znf_C2H2"/>
</dbReference>
<dbReference type="InterPro" id="IPR003604">
    <property type="entry name" value="Matrin/U1-like-C_Znf_C2H2"/>
</dbReference>
<dbReference type="Gene3D" id="3.30.160.60">
    <property type="entry name" value="Classic Zinc Finger"/>
    <property type="match status" value="5"/>
</dbReference>
<feature type="region of interest" description="Disordered" evidence="7">
    <location>
        <begin position="544"/>
        <end position="574"/>
    </location>
</feature>
<reference evidence="10 11" key="1">
    <citation type="submission" date="2021-06" db="EMBL/GenBank/DDBJ databases">
        <title>Caerostris extrusa draft genome.</title>
        <authorList>
            <person name="Kono N."/>
            <person name="Arakawa K."/>
        </authorList>
    </citation>
    <scope>NUCLEOTIDE SEQUENCE [LARGE SCALE GENOMIC DNA]</scope>
</reference>
<proteinExistence type="predicted"/>
<sequence length="597" mass="67919">MSCSKLDRRYCTENIRFYAGIKLQAVKLKCKPFQVLSNVYLSKSSSTKTGMAENDVETKHRSSRCKVCKITFEDIYDFADHLQSKEHIKEVMKNKYADKYLEAKAELDAKRLENKQLKKSSERTITSKENREILKKTTQANKDEVKKNLSPRNEDSDSSNENNDEDTRVYHCGPCMKDCIGSKTHQLHLQCKKHIKNVKKLEQLSEIQEQKVIQKSENKTKEKSAVDKKIPVTSIEKPKTSKKETFESFVNLNSDGGSSSCNEDSDEEAEVYTCEVCEKICTGSKSFELHLQGKKHRNNVKKIKLLKEMKREKIIPQSSEDEHEDKSLLGIIIPSSQRTNAILNCKTCNKSCVGPEAFRQHCKSTTHKKKLAEIELLKNMEAEGLSPTGQDDDETVFARCDVCDKKFSGPLPYTQHMKSSSHLKQAGQLKAMGGIKDLFITKVEDSKIYCKECGKMFSGPVPFNTHLKSSVHGKLRKKSRLLNTLEKKHPELIKTIVDDEDNTLLGCKVCHVSLTGPEVAKDHFSSMKHKKAVAKKVQLKALREKPKKKKSLNISDDEKNHRKPDSSGSSSFELEFDIIPQPQENYFDYSQFSSLSN</sequence>
<feature type="compositionally biased region" description="Basic and acidic residues" evidence="7">
    <location>
        <begin position="116"/>
        <end position="155"/>
    </location>
</feature>
<feature type="compositionally biased region" description="Basic and acidic residues" evidence="7">
    <location>
        <begin position="556"/>
        <end position="565"/>
    </location>
</feature>
<keyword evidence="11" id="KW-1185">Reference proteome</keyword>
<dbReference type="PROSITE" id="PS50171">
    <property type="entry name" value="ZF_MATRIN"/>
    <property type="match status" value="1"/>
</dbReference>
<keyword evidence="3 6" id="KW-0863">Zinc-finger</keyword>
<evidence type="ECO:0000259" key="9">
    <source>
        <dbReference type="PROSITE" id="PS50171"/>
    </source>
</evidence>
<evidence type="ECO:0000259" key="8">
    <source>
        <dbReference type="PROSITE" id="PS50157"/>
    </source>
</evidence>
<name>A0AAV4UE98_CAEEX</name>